<name>A0AAQ1JW38_9BURK</name>
<keyword evidence="3" id="KW-0378">Hydrolase</keyword>
<sequence length="402" mass="44005">MSAIFKDELHEQLGTWPLAYIPYGGADYGEVEAIARTIGDGDDALFYDAWSAAADRMMVDGRQAETQGHRASARECFLRAACFYGKSFHPLFGQPVDPRVRLGSQKQIAAFERALALSEPAIVRQHIPFEGTSLLAYVIPAQGCANEVRPLLIFNNGYDGTITDLFFAAAVAASRRGYHSLIFDGPGQGTTLIDHGITLRPDWENVISSVMDFALTLSNVDPLKIVLCGWSLGGYLAPRAASGERRLAACVADPALASVADGFRTYVMKLGATPDEAANLGDLPEALMERLTHIVANDRKLTWSIAKRGYWVNGAGALRDYLASVEHYTMDGRIGDIHCPTLFTMAEHDTLAAGTQNFFDALRCPKTLIRFSSNQGAGEHCEMRNRSLVNRRVLDWIDEVLA</sequence>
<evidence type="ECO:0000256" key="1">
    <source>
        <dbReference type="ARBA" id="ARBA00038115"/>
    </source>
</evidence>
<dbReference type="PANTHER" id="PTHR22946:SF12">
    <property type="entry name" value="CONIDIAL PIGMENT BIOSYNTHESIS PROTEIN AYG1 (AFU_ORTHOLOGUE AFUA_2G17550)"/>
    <property type="match status" value="1"/>
</dbReference>
<protein>
    <submittedName>
        <fullName evidence="3">Lysophospholipase, alpha-beta hydrolase superfamily</fullName>
    </submittedName>
</protein>
<dbReference type="Gene3D" id="3.40.50.1820">
    <property type="entry name" value="alpha/beta hydrolase"/>
    <property type="match status" value="1"/>
</dbReference>
<dbReference type="InterPro" id="IPR050261">
    <property type="entry name" value="FrsA_esterase"/>
</dbReference>
<gene>
    <name evidence="3" type="ORF">SAMN05216550_113274</name>
</gene>
<dbReference type="SUPFAM" id="SSF53474">
    <property type="entry name" value="alpha/beta-Hydrolases"/>
    <property type="match status" value="1"/>
</dbReference>
<feature type="domain" description="AB hydrolase-1" evidence="2">
    <location>
        <begin position="171"/>
        <end position="350"/>
    </location>
</feature>
<organism evidence="3 4">
    <name type="scientific">Paraburkholderia tropica</name>
    <dbReference type="NCBI Taxonomy" id="92647"/>
    <lineage>
        <taxon>Bacteria</taxon>
        <taxon>Pseudomonadati</taxon>
        <taxon>Pseudomonadota</taxon>
        <taxon>Betaproteobacteria</taxon>
        <taxon>Burkholderiales</taxon>
        <taxon>Burkholderiaceae</taxon>
        <taxon>Paraburkholderia</taxon>
    </lineage>
</organism>
<dbReference type="GO" id="GO:0016787">
    <property type="term" value="F:hydrolase activity"/>
    <property type="evidence" value="ECO:0007669"/>
    <property type="project" value="UniProtKB-KW"/>
</dbReference>
<dbReference type="InterPro" id="IPR000073">
    <property type="entry name" value="AB_hydrolase_1"/>
</dbReference>
<dbReference type="AlphaFoldDB" id="A0AAQ1JW38"/>
<dbReference type="Proteomes" id="UP000183529">
    <property type="component" value="Unassembled WGS sequence"/>
</dbReference>
<reference evidence="3 4" key="1">
    <citation type="submission" date="2016-10" db="EMBL/GenBank/DDBJ databases">
        <authorList>
            <person name="Varghese N."/>
            <person name="Submissions S."/>
        </authorList>
    </citation>
    <scope>NUCLEOTIDE SEQUENCE [LARGE SCALE GENOMIC DNA]</scope>
    <source>
        <strain evidence="3 4">LMG 22274</strain>
    </source>
</reference>
<dbReference type="Pfam" id="PF12697">
    <property type="entry name" value="Abhydrolase_6"/>
    <property type="match status" value="1"/>
</dbReference>
<evidence type="ECO:0000259" key="2">
    <source>
        <dbReference type="Pfam" id="PF12697"/>
    </source>
</evidence>
<comment type="similarity">
    <text evidence="1">Belongs to the AB hydrolase superfamily. FUS2 hydrolase family.</text>
</comment>
<dbReference type="InterPro" id="IPR029058">
    <property type="entry name" value="AB_hydrolase_fold"/>
</dbReference>
<dbReference type="Gene3D" id="1.20.1440.110">
    <property type="entry name" value="acylaminoacyl peptidase"/>
    <property type="match status" value="1"/>
</dbReference>
<proteinExistence type="inferred from homology"/>
<dbReference type="PANTHER" id="PTHR22946">
    <property type="entry name" value="DIENELACTONE HYDROLASE DOMAIN-CONTAINING PROTEIN-RELATED"/>
    <property type="match status" value="1"/>
</dbReference>
<comment type="caution">
    <text evidence="3">The sequence shown here is derived from an EMBL/GenBank/DDBJ whole genome shotgun (WGS) entry which is preliminary data.</text>
</comment>
<dbReference type="EMBL" id="FNZM01000013">
    <property type="protein sequence ID" value="SEK03225.1"/>
    <property type="molecule type" value="Genomic_DNA"/>
</dbReference>
<evidence type="ECO:0000313" key="4">
    <source>
        <dbReference type="Proteomes" id="UP000183529"/>
    </source>
</evidence>
<evidence type="ECO:0000313" key="3">
    <source>
        <dbReference type="EMBL" id="SEK03225.1"/>
    </source>
</evidence>
<dbReference type="RefSeq" id="WP_074985526.1">
    <property type="nucleotide sequence ID" value="NZ_CADFGN010000001.1"/>
</dbReference>
<accession>A0AAQ1JW38</accession>